<dbReference type="AlphaFoldDB" id="A0ABD2YVM4"/>
<name>A0ABD2YVM4_9GENT</name>
<comment type="caution">
    <text evidence="1">The sequence shown here is derived from an EMBL/GenBank/DDBJ whole genome shotgun (WGS) entry which is preliminary data.</text>
</comment>
<proteinExistence type="predicted"/>
<dbReference type="Proteomes" id="UP001630127">
    <property type="component" value="Unassembled WGS sequence"/>
</dbReference>
<dbReference type="EMBL" id="JBJUIK010000012">
    <property type="protein sequence ID" value="KAL3510279.1"/>
    <property type="molecule type" value="Genomic_DNA"/>
</dbReference>
<reference evidence="1 2" key="1">
    <citation type="submission" date="2024-11" db="EMBL/GenBank/DDBJ databases">
        <title>A near-complete genome assembly of Cinchona calisaya.</title>
        <authorList>
            <person name="Lian D.C."/>
            <person name="Zhao X.W."/>
            <person name="Wei L."/>
        </authorList>
    </citation>
    <scope>NUCLEOTIDE SEQUENCE [LARGE SCALE GENOMIC DNA]</scope>
    <source>
        <tissue evidence="1">Nenye</tissue>
    </source>
</reference>
<organism evidence="1 2">
    <name type="scientific">Cinchona calisaya</name>
    <dbReference type="NCBI Taxonomy" id="153742"/>
    <lineage>
        <taxon>Eukaryota</taxon>
        <taxon>Viridiplantae</taxon>
        <taxon>Streptophyta</taxon>
        <taxon>Embryophyta</taxon>
        <taxon>Tracheophyta</taxon>
        <taxon>Spermatophyta</taxon>
        <taxon>Magnoliopsida</taxon>
        <taxon>eudicotyledons</taxon>
        <taxon>Gunneridae</taxon>
        <taxon>Pentapetalae</taxon>
        <taxon>asterids</taxon>
        <taxon>lamiids</taxon>
        <taxon>Gentianales</taxon>
        <taxon>Rubiaceae</taxon>
        <taxon>Cinchonoideae</taxon>
        <taxon>Cinchoneae</taxon>
        <taxon>Cinchona</taxon>
    </lineage>
</organism>
<keyword evidence="2" id="KW-1185">Reference proteome</keyword>
<accession>A0ABD2YVM4</accession>
<gene>
    <name evidence="1" type="ORF">ACH5RR_029680</name>
</gene>
<protein>
    <submittedName>
        <fullName evidence="1">Uncharacterized protein</fullName>
    </submittedName>
</protein>
<evidence type="ECO:0000313" key="1">
    <source>
        <dbReference type="EMBL" id="KAL3510279.1"/>
    </source>
</evidence>
<sequence length="199" mass="22660">MEFLELVELAYGSREKYNHLKRVIKNIRMEFLTMDDNIENEVESDLPRIIATENDSLTNIPISKNVGLTRTLIRGNNDQVEPNVGFILQDPVHVISRGRPKSLRQKNPKECLPGKRRTCGSCQELGYNRNGCPTKKQKRHEETANLNVPINEIRVVPSSSSHAEVSLSIDFSSFSSFTSPQYQSSQSHTELLMGFRRNN</sequence>
<evidence type="ECO:0000313" key="2">
    <source>
        <dbReference type="Proteomes" id="UP001630127"/>
    </source>
</evidence>